<dbReference type="AlphaFoldDB" id="A0A7W6AB13"/>
<evidence type="ECO:0000313" key="2">
    <source>
        <dbReference type="EMBL" id="MBB3880547.1"/>
    </source>
</evidence>
<gene>
    <name evidence="2" type="ORF">GGR48_002994</name>
</gene>
<evidence type="ECO:0000256" key="1">
    <source>
        <dbReference type="SAM" id="SignalP"/>
    </source>
</evidence>
<feature type="signal peptide" evidence="1">
    <location>
        <begin position="1"/>
        <end position="19"/>
    </location>
</feature>
<comment type="caution">
    <text evidence="2">The sequence shown here is derived from an EMBL/GenBank/DDBJ whole genome shotgun (WGS) entry which is preliminary data.</text>
</comment>
<dbReference type="Pfam" id="PF06674">
    <property type="entry name" value="DUF1176"/>
    <property type="match status" value="1"/>
</dbReference>
<dbReference type="EMBL" id="JACIDH010000017">
    <property type="protein sequence ID" value="MBB3880547.1"/>
    <property type="molecule type" value="Genomic_DNA"/>
</dbReference>
<keyword evidence="3" id="KW-1185">Reference proteome</keyword>
<organism evidence="2 3">
    <name type="scientific">Sphingomonas pseudosanguinis</name>
    <dbReference type="NCBI Taxonomy" id="413712"/>
    <lineage>
        <taxon>Bacteria</taxon>
        <taxon>Pseudomonadati</taxon>
        <taxon>Pseudomonadota</taxon>
        <taxon>Alphaproteobacteria</taxon>
        <taxon>Sphingomonadales</taxon>
        <taxon>Sphingomonadaceae</taxon>
        <taxon>Sphingomonas</taxon>
    </lineage>
</organism>
<dbReference type="InterPro" id="IPR009560">
    <property type="entry name" value="DUF1176"/>
</dbReference>
<keyword evidence="1" id="KW-0732">Signal</keyword>
<reference evidence="2 3" key="1">
    <citation type="submission" date="2020-08" db="EMBL/GenBank/DDBJ databases">
        <title>Genomic Encyclopedia of Type Strains, Phase IV (KMG-IV): sequencing the most valuable type-strain genomes for metagenomic binning, comparative biology and taxonomic classification.</title>
        <authorList>
            <person name="Goeker M."/>
        </authorList>
    </citation>
    <scope>NUCLEOTIDE SEQUENCE [LARGE SCALE GENOMIC DNA]</scope>
    <source>
        <strain evidence="2 3">DSM 19512</strain>
    </source>
</reference>
<proteinExistence type="predicted"/>
<dbReference type="RefSeq" id="WP_183952593.1">
    <property type="nucleotide sequence ID" value="NZ_JACIDH010000017.1"/>
</dbReference>
<evidence type="ECO:0000313" key="3">
    <source>
        <dbReference type="Proteomes" id="UP000538670"/>
    </source>
</evidence>
<evidence type="ECO:0008006" key="4">
    <source>
        <dbReference type="Google" id="ProtNLM"/>
    </source>
</evidence>
<dbReference type="Proteomes" id="UP000538670">
    <property type="component" value="Unassembled WGS sequence"/>
</dbReference>
<name>A0A7W6AB13_9SPHN</name>
<sequence length="341" mass="35939">MIPLRLAPLILVAAAPAMAASGDPMPARLRVFQDWIVACDNGGRCEAASLASEDSALQDAGLLVRRDEDGALSVRVADMTGKAPRATVRVDGRAVASTPLTRQVEGTWQGAPAKALVSALARGRKAAILTPTAHPLSLRGAAAALRYMDDRQKRAGTTTALVARGAARYRATPPSLPLVRVVTPPGKAAPAIPGAAINAARRQYGCATDDGSPVSADAYRLDARSTLVLLSCGAGAYNYIVQPLIWRDGRLTPAAFDYAFTFGEPKPAGQPQVLVNTDWSRDGRLSSWAKGRGLGDCGDAAQYGWDGTRFRLLSAARMTECRGAIDTLGVWRTRVVPAPAR</sequence>
<feature type="chain" id="PRO_5030724964" description="DUF1176 domain-containing protein" evidence="1">
    <location>
        <begin position="20"/>
        <end position="341"/>
    </location>
</feature>
<accession>A0A7W6AB13</accession>
<protein>
    <recommendedName>
        <fullName evidence="4">DUF1176 domain-containing protein</fullName>
    </recommendedName>
</protein>